<evidence type="ECO:0000313" key="1">
    <source>
        <dbReference type="EMBL" id="SHI11238.1"/>
    </source>
</evidence>
<dbReference type="RefSeq" id="WP_072744839.1">
    <property type="nucleotide sequence ID" value="NZ_FQXR01000011.1"/>
</dbReference>
<organism evidence="1 2">
    <name type="scientific">Sporanaerobacter acetigenes DSM 13106</name>
    <dbReference type="NCBI Taxonomy" id="1123281"/>
    <lineage>
        <taxon>Bacteria</taxon>
        <taxon>Bacillati</taxon>
        <taxon>Bacillota</taxon>
        <taxon>Tissierellia</taxon>
        <taxon>Tissierellales</taxon>
        <taxon>Sporanaerobacteraceae</taxon>
        <taxon>Sporanaerobacter</taxon>
    </lineage>
</organism>
<proteinExistence type="predicted"/>
<keyword evidence="2" id="KW-1185">Reference proteome</keyword>
<dbReference type="AlphaFoldDB" id="A0A1M5YH82"/>
<dbReference type="STRING" id="1123281.SAMN02745180_02196"/>
<dbReference type="Proteomes" id="UP000184389">
    <property type="component" value="Unassembled WGS sequence"/>
</dbReference>
<evidence type="ECO:0000313" key="2">
    <source>
        <dbReference type="Proteomes" id="UP000184389"/>
    </source>
</evidence>
<gene>
    <name evidence="1" type="ORF">SAMN02745180_02196</name>
</gene>
<dbReference type="OrthoDB" id="3685057at2"/>
<protein>
    <submittedName>
        <fullName evidence="1">Uncharacterized protein</fullName>
    </submittedName>
</protein>
<dbReference type="EMBL" id="FQXR01000011">
    <property type="protein sequence ID" value="SHI11238.1"/>
    <property type="molecule type" value="Genomic_DNA"/>
</dbReference>
<reference evidence="1 2" key="1">
    <citation type="submission" date="2016-11" db="EMBL/GenBank/DDBJ databases">
        <authorList>
            <person name="Jaros S."/>
            <person name="Januszkiewicz K."/>
            <person name="Wedrychowicz H."/>
        </authorList>
    </citation>
    <scope>NUCLEOTIDE SEQUENCE [LARGE SCALE GENOMIC DNA]</scope>
    <source>
        <strain evidence="1 2">DSM 13106</strain>
    </source>
</reference>
<accession>A0A1M5YH82</accession>
<sequence length="82" mass="9204">MTAQINDKLRLGKNDLDIVAIEDPESFFDFGRFGLNPISNCSACWRGYIAIFAIDENNNLFLRDLYTNNGGEVPPMIHGVKP</sequence>
<name>A0A1M5YH82_9FIRM</name>